<sequence length="252" mass="27489">MQIGTPHRSAIETRGLRPIGELARNRPHGDRLRYMAGCRCPACRGANTAYERMRARARKAGEANPIVPADAARAHIQALAAAGVGRRTLSIATDITEATLWAIKRGERANLRRATEKKILAMRADLLADGALVDAAPTWALIDALLKAGFTKLAIARGLGQQGGGLQLRRTRVTVRNAEKVRRLHDKLMADAERLVDATPSAVLLQELLDEGYLPQRLKREIDGLPESMSLPKKISAGLANQIAEAHRRLTQ</sequence>
<evidence type="ECO:0000313" key="1">
    <source>
        <dbReference type="EMBL" id="AMO36648.1"/>
    </source>
</evidence>
<dbReference type="RefSeq" id="WP_048703077.1">
    <property type="nucleotide sequence ID" value="NZ_CP014646.1"/>
</dbReference>
<proteinExistence type="predicted"/>
<keyword evidence="2" id="KW-1185">Reference proteome</keyword>
<dbReference type="EMBL" id="CP014646">
    <property type="protein sequence ID" value="AMO36648.1"/>
    <property type="molecule type" value="Genomic_DNA"/>
</dbReference>
<evidence type="ECO:0000313" key="2">
    <source>
        <dbReference type="Proteomes" id="UP000036902"/>
    </source>
</evidence>
<protein>
    <submittedName>
        <fullName evidence="1">Uncharacterized protein</fullName>
    </submittedName>
</protein>
<gene>
    <name evidence="1" type="ORF">AC731_006660</name>
</gene>
<reference evidence="2" key="1">
    <citation type="submission" date="2016-03" db="EMBL/GenBank/DDBJ databases">
        <authorList>
            <person name="Ma C."/>
            <person name="Zhou S."/>
            <person name="Yang G."/>
        </authorList>
    </citation>
    <scope>NUCLEOTIDE SEQUENCE [LARGE SCALE GENOMIC DNA]</scope>
    <source>
        <strain evidence="2">SgZ-1</strain>
    </source>
</reference>
<dbReference type="STRING" id="1134435.AC731_006660"/>
<accession>A0A127K3W5</accession>
<dbReference type="KEGG" id="thu:AC731_006660"/>
<name>A0A127K3W5_9RHOO</name>
<dbReference type="Proteomes" id="UP000036902">
    <property type="component" value="Chromosome"/>
</dbReference>
<dbReference type="AlphaFoldDB" id="A0A127K3W5"/>
<organism evidence="1 2">
    <name type="scientific">Thauera humireducens</name>
    <dbReference type="NCBI Taxonomy" id="1134435"/>
    <lineage>
        <taxon>Bacteria</taxon>
        <taxon>Pseudomonadati</taxon>
        <taxon>Pseudomonadota</taxon>
        <taxon>Betaproteobacteria</taxon>
        <taxon>Rhodocyclales</taxon>
        <taxon>Zoogloeaceae</taxon>
        <taxon>Thauera</taxon>
    </lineage>
</organism>